<evidence type="ECO:0000256" key="1">
    <source>
        <dbReference type="ARBA" id="ARBA00007637"/>
    </source>
</evidence>
<keyword evidence="4" id="KW-1185">Reference proteome</keyword>
<dbReference type="OrthoDB" id="9771073at2"/>
<dbReference type="Pfam" id="PF01370">
    <property type="entry name" value="Epimerase"/>
    <property type="match status" value="1"/>
</dbReference>
<evidence type="ECO:0000313" key="3">
    <source>
        <dbReference type="EMBL" id="MVP01453.1"/>
    </source>
</evidence>
<dbReference type="Proteomes" id="UP000490800">
    <property type="component" value="Unassembled WGS sequence"/>
</dbReference>
<dbReference type="Gene3D" id="3.40.50.720">
    <property type="entry name" value="NAD(P)-binding Rossmann-like Domain"/>
    <property type="match status" value="1"/>
</dbReference>
<organism evidence="3 4">
    <name type="scientific">Paenibacillus lutrae</name>
    <dbReference type="NCBI Taxonomy" id="2078573"/>
    <lineage>
        <taxon>Bacteria</taxon>
        <taxon>Bacillati</taxon>
        <taxon>Bacillota</taxon>
        <taxon>Bacilli</taxon>
        <taxon>Bacillales</taxon>
        <taxon>Paenibacillaceae</taxon>
        <taxon>Paenibacillus</taxon>
    </lineage>
</organism>
<sequence>MNVLVTGGAGFIGSSIVELLIENGHNVSIIDNLSTGKMEFVNKRANFYCADINDDLSELFEEIEPEVVIHHAAQISVQTSILEPVKDANINITGTVNLLENCIKYKVRKIIYASSAAVYGKPAYLSIDEEHPTVPISFYGISKYTPENYIKLFADLYGIKYTILRYSNVYGPRQDSKGEGGVVSIFFDKLCNDEIPVIYGSGSQTRDFIYVKDVAFANLMALNNGDNSVANISSNKQTSVNELFEVINRALDITKVARYGKARLGDISDSCLNNRYAKAILNGWAPKYSLQSGLAEMIESNRTLKNCNHI</sequence>
<dbReference type="InterPro" id="IPR036291">
    <property type="entry name" value="NAD(P)-bd_dom_sf"/>
</dbReference>
<evidence type="ECO:0000259" key="2">
    <source>
        <dbReference type="Pfam" id="PF01370"/>
    </source>
</evidence>
<dbReference type="Gene3D" id="3.90.25.10">
    <property type="entry name" value="UDP-galactose 4-epimerase, domain 1"/>
    <property type="match status" value="1"/>
</dbReference>
<evidence type="ECO:0000313" key="4">
    <source>
        <dbReference type="Proteomes" id="UP000490800"/>
    </source>
</evidence>
<accession>A0A7X3FKM0</accession>
<feature type="domain" description="NAD-dependent epimerase/dehydratase" evidence="2">
    <location>
        <begin position="3"/>
        <end position="229"/>
    </location>
</feature>
<dbReference type="RefSeq" id="WP_157337853.1">
    <property type="nucleotide sequence ID" value="NZ_RHLK01000012.1"/>
</dbReference>
<dbReference type="AlphaFoldDB" id="A0A7X3FKM0"/>
<dbReference type="InterPro" id="IPR001509">
    <property type="entry name" value="Epimerase_deHydtase"/>
</dbReference>
<protein>
    <submittedName>
        <fullName evidence="3">NAD-dependent epimerase/dehydratase family protein</fullName>
    </submittedName>
</protein>
<proteinExistence type="inferred from homology"/>
<comment type="similarity">
    <text evidence="1">Belongs to the NAD(P)-dependent epimerase/dehydratase family.</text>
</comment>
<gene>
    <name evidence="3" type="ORF">EDM21_18305</name>
</gene>
<name>A0A7X3FKM0_9BACL</name>
<dbReference type="EMBL" id="RHLK01000012">
    <property type="protein sequence ID" value="MVP01453.1"/>
    <property type="molecule type" value="Genomic_DNA"/>
</dbReference>
<reference evidence="3 4" key="1">
    <citation type="journal article" date="2019" name="Microorganisms">
        <title>Paenibacillus lutrae sp. nov., A Chitinolytic Species Isolated from A River Otter in Castril Natural Park, Granada, Spain.</title>
        <authorList>
            <person name="Rodriguez M."/>
            <person name="Reina J.C."/>
            <person name="Bejar V."/>
            <person name="Llamas I."/>
        </authorList>
    </citation>
    <scope>NUCLEOTIDE SEQUENCE [LARGE SCALE GENOMIC DNA]</scope>
    <source>
        <strain evidence="3 4">N10</strain>
    </source>
</reference>
<dbReference type="SUPFAM" id="SSF51735">
    <property type="entry name" value="NAD(P)-binding Rossmann-fold domains"/>
    <property type="match status" value="1"/>
</dbReference>
<dbReference type="PANTHER" id="PTHR43000">
    <property type="entry name" value="DTDP-D-GLUCOSE 4,6-DEHYDRATASE-RELATED"/>
    <property type="match status" value="1"/>
</dbReference>
<comment type="caution">
    <text evidence="3">The sequence shown here is derived from an EMBL/GenBank/DDBJ whole genome shotgun (WGS) entry which is preliminary data.</text>
</comment>